<proteinExistence type="predicted"/>
<dbReference type="InParanoid" id="K1VDX6"/>
<evidence type="ECO:0000256" key="2">
    <source>
        <dbReference type="SAM" id="SignalP"/>
    </source>
</evidence>
<evidence type="ECO:0000313" key="3">
    <source>
        <dbReference type="EMBL" id="EKC97221.1"/>
    </source>
</evidence>
<name>K1VDX6_TRIAC</name>
<protein>
    <recommendedName>
        <fullName evidence="5">Ig-like domain-containing protein</fullName>
    </recommendedName>
</protein>
<comment type="caution">
    <text evidence="3">The sequence shown here is derived from an EMBL/GenBank/DDBJ whole genome shotgun (WGS) entry which is preliminary data.</text>
</comment>
<feature type="signal peptide" evidence="2">
    <location>
        <begin position="1"/>
        <end position="19"/>
    </location>
</feature>
<evidence type="ECO:0008006" key="5">
    <source>
        <dbReference type="Google" id="ProtNLM"/>
    </source>
</evidence>
<dbReference type="PANTHER" id="PTHR23202">
    <property type="entry name" value="WASP INTERACTING PROTEIN-RELATED"/>
    <property type="match status" value="1"/>
</dbReference>
<dbReference type="Proteomes" id="UP000006757">
    <property type="component" value="Unassembled WGS sequence"/>
</dbReference>
<dbReference type="AlphaFoldDB" id="K1VDX6"/>
<dbReference type="eggNOG" id="ENOG502SBFD">
    <property type="taxonomic scope" value="Eukaryota"/>
</dbReference>
<feature type="compositionally biased region" description="Low complexity" evidence="1">
    <location>
        <begin position="460"/>
        <end position="479"/>
    </location>
</feature>
<dbReference type="EMBL" id="AMBO01000419">
    <property type="protein sequence ID" value="EKC97221.1"/>
    <property type="molecule type" value="Genomic_DNA"/>
</dbReference>
<gene>
    <name evidence="3" type="ORF">A1Q2_08503</name>
</gene>
<accession>K1VDX6</accession>
<dbReference type="PANTHER" id="PTHR23202:SF124">
    <property type="entry name" value="C2H2-TYPE DOMAIN-CONTAINING PROTEIN-RELATED"/>
    <property type="match status" value="1"/>
</dbReference>
<organism evidence="3 4">
    <name type="scientific">Trichosporon asahii var. asahii (strain CBS 8904)</name>
    <name type="common">Yeast</name>
    <dbReference type="NCBI Taxonomy" id="1220162"/>
    <lineage>
        <taxon>Eukaryota</taxon>
        <taxon>Fungi</taxon>
        <taxon>Dikarya</taxon>
        <taxon>Basidiomycota</taxon>
        <taxon>Agaricomycotina</taxon>
        <taxon>Tremellomycetes</taxon>
        <taxon>Trichosporonales</taxon>
        <taxon>Trichosporonaceae</taxon>
        <taxon>Trichosporon</taxon>
    </lineage>
</organism>
<keyword evidence="4" id="KW-1185">Reference proteome</keyword>
<evidence type="ECO:0000256" key="1">
    <source>
        <dbReference type="SAM" id="MobiDB-lite"/>
    </source>
</evidence>
<keyword evidence="2" id="KW-0732">Signal</keyword>
<feature type="chain" id="PRO_5003854100" description="Ig-like domain-containing protein" evidence="2">
    <location>
        <begin position="20"/>
        <end position="519"/>
    </location>
</feature>
<sequence>MKLSAAITALAAFAATATAVPTSISARGGDNGGGTCENPGRTVWIVTETNDPVGDYYGWGTAALQDIRHRLTSESEATASNKADRIAVTSLGDVDATQFYELMPLSDPENPQFDIAMENRTNLIHKGWSIEFAYDHAWKSMNDKFHVHKGLGCFIAVTDCILRDESVEKFLQQITEARQQGYRTHLLAVRGERSHPVRYSMEHPDNFLAQIGQGFNNWFAKAFPDKAAVSHDETTKRIMDAVRAAGGTVVRMESEQNAKDWVNELFKNGLTDLDGKCVDTGDNENTDTGGGELVPDQVSHGLCSKNAETVFTYSPKKDEHVEVTVTLTSTESPVNIEATLLNTVSGETKFVTINKGNIKGILEGSGKQGESVKVTLKTSNADSNKCEYSVSLKTSVPQPPPTSSATASSASAPPPTSSATASSVLAPPPTSSATASSASAPPPTSSATASSASAPPPSSATPSPSATPSECPVPEVPTTTITSTVVETVTGSAAPQPTNSYCVCKCDVKGAKPWPKFEL</sequence>
<evidence type="ECO:0000313" key="4">
    <source>
        <dbReference type="Proteomes" id="UP000006757"/>
    </source>
</evidence>
<feature type="region of interest" description="Disordered" evidence="1">
    <location>
        <begin position="390"/>
        <end position="479"/>
    </location>
</feature>
<reference evidence="3 4" key="1">
    <citation type="journal article" date="2012" name="Eukaryot. Cell">
        <title>Genome sequence of the Trichosporon asahii environmental strain CBS 8904.</title>
        <authorList>
            <person name="Yang R.Y."/>
            <person name="Li H.T."/>
            <person name="Zhu H."/>
            <person name="Zhou G.P."/>
            <person name="Wang M."/>
            <person name="Wang L."/>
        </authorList>
    </citation>
    <scope>NUCLEOTIDE SEQUENCE [LARGE SCALE GENOMIC DNA]</scope>
    <source>
        <strain evidence="3 4">CBS 8904</strain>
    </source>
</reference>
<dbReference type="HOGENOM" id="CLU_035170_0_0_1"/>
<feature type="compositionally biased region" description="Low complexity" evidence="1">
    <location>
        <begin position="403"/>
        <end position="453"/>
    </location>
</feature>